<evidence type="ECO:0000256" key="1">
    <source>
        <dbReference type="SAM" id="MobiDB-lite"/>
    </source>
</evidence>
<reference evidence="4" key="1">
    <citation type="journal article" date="2019" name="Int. J. Syst. Evol. Microbiol.">
        <title>The Global Catalogue of Microorganisms (GCM) 10K type strain sequencing project: providing services to taxonomists for standard genome sequencing and annotation.</title>
        <authorList>
            <consortium name="The Broad Institute Genomics Platform"/>
            <consortium name="The Broad Institute Genome Sequencing Center for Infectious Disease"/>
            <person name="Wu L."/>
            <person name="Ma J."/>
        </authorList>
    </citation>
    <scope>NUCLEOTIDE SEQUENCE [LARGE SCALE GENOMIC DNA]</scope>
    <source>
        <strain evidence="4">JCM 9377</strain>
    </source>
</reference>
<evidence type="ECO:0008006" key="5">
    <source>
        <dbReference type="Google" id="ProtNLM"/>
    </source>
</evidence>
<protein>
    <recommendedName>
        <fullName evidence="5">Collagen triple helix repeat protein</fullName>
    </recommendedName>
</protein>
<comment type="caution">
    <text evidence="3">The sequence shown here is derived from an EMBL/GenBank/DDBJ whole genome shotgun (WGS) entry which is preliminary data.</text>
</comment>
<feature type="compositionally biased region" description="Low complexity" evidence="1">
    <location>
        <begin position="55"/>
        <end position="67"/>
    </location>
</feature>
<dbReference type="EMBL" id="BAAAUV010000008">
    <property type="protein sequence ID" value="GAA3215695.1"/>
    <property type="molecule type" value="Genomic_DNA"/>
</dbReference>
<feature type="region of interest" description="Disordered" evidence="1">
    <location>
        <begin position="22"/>
        <end position="67"/>
    </location>
</feature>
<keyword evidence="2" id="KW-0732">Signal</keyword>
<feature type="compositionally biased region" description="Low complexity" evidence="1">
    <location>
        <begin position="34"/>
        <end position="48"/>
    </location>
</feature>
<sequence length="137" mass="12947">MRNPVAPLTLVLVLSSAACGGGGPSAPGGPPGPQGSAGPSASGKADAGLCASRHGQAPPAGAVSAGSGAGPALAAFGKGEITVDEAIRYTLSAISGETVPAAYRPSGAGGGAISAAMALLPWASPGTCDWLARFLPR</sequence>
<keyword evidence="4" id="KW-1185">Reference proteome</keyword>
<feature type="signal peptide" evidence="2">
    <location>
        <begin position="1"/>
        <end position="20"/>
    </location>
</feature>
<dbReference type="RefSeq" id="WP_344829659.1">
    <property type="nucleotide sequence ID" value="NZ_BAAAUV010000008.1"/>
</dbReference>
<proteinExistence type="predicted"/>
<accession>A0ABP6QAJ6</accession>
<evidence type="ECO:0000313" key="4">
    <source>
        <dbReference type="Proteomes" id="UP001501237"/>
    </source>
</evidence>
<gene>
    <name evidence="3" type="ORF">GCM10010468_37310</name>
</gene>
<dbReference type="Proteomes" id="UP001501237">
    <property type="component" value="Unassembled WGS sequence"/>
</dbReference>
<evidence type="ECO:0000313" key="3">
    <source>
        <dbReference type="EMBL" id="GAA3215695.1"/>
    </source>
</evidence>
<feature type="chain" id="PRO_5045160508" description="Collagen triple helix repeat protein" evidence="2">
    <location>
        <begin position="21"/>
        <end position="137"/>
    </location>
</feature>
<dbReference type="PROSITE" id="PS51257">
    <property type="entry name" value="PROKAR_LIPOPROTEIN"/>
    <property type="match status" value="1"/>
</dbReference>
<organism evidence="3 4">
    <name type="scientific">Actinocorallia longicatena</name>
    <dbReference type="NCBI Taxonomy" id="111803"/>
    <lineage>
        <taxon>Bacteria</taxon>
        <taxon>Bacillati</taxon>
        <taxon>Actinomycetota</taxon>
        <taxon>Actinomycetes</taxon>
        <taxon>Streptosporangiales</taxon>
        <taxon>Thermomonosporaceae</taxon>
        <taxon>Actinocorallia</taxon>
    </lineage>
</organism>
<name>A0ABP6QAJ6_9ACTN</name>
<evidence type="ECO:0000256" key="2">
    <source>
        <dbReference type="SAM" id="SignalP"/>
    </source>
</evidence>